<dbReference type="PANTHER" id="PTHR42724">
    <property type="entry name" value="TETRAACYLDISACCHARIDE 4'-KINASE"/>
    <property type="match status" value="1"/>
</dbReference>
<name>A0A1I6FPL1_9FLAO</name>
<proteinExistence type="inferred from homology"/>
<evidence type="ECO:0000256" key="13">
    <source>
        <dbReference type="HAMAP-Rule" id="MF_00409"/>
    </source>
</evidence>
<evidence type="ECO:0000256" key="12">
    <source>
        <dbReference type="ARBA" id="ARBA00029757"/>
    </source>
</evidence>
<dbReference type="InterPro" id="IPR027417">
    <property type="entry name" value="P-loop_NTPase"/>
</dbReference>
<dbReference type="UniPathway" id="UPA00359">
    <property type="reaction ID" value="UER00482"/>
</dbReference>
<gene>
    <name evidence="13" type="primary">lpxK</name>
    <name evidence="14" type="ORF">SAMN04490243_0380</name>
</gene>
<dbReference type="HAMAP" id="MF_00409">
    <property type="entry name" value="LpxK"/>
    <property type="match status" value="1"/>
</dbReference>
<keyword evidence="8 13" id="KW-0547">Nucleotide-binding</keyword>
<dbReference type="GO" id="GO:0005886">
    <property type="term" value="C:plasma membrane"/>
    <property type="evidence" value="ECO:0007669"/>
    <property type="project" value="TreeGrafter"/>
</dbReference>
<dbReference type="STRING" id="400055.SAMN04490243_0380"/>
<reference evidence="14 15" key="1">
    <citation type="submission" date="2016-10" db="EMBL/GenBank/DDBJ databases">
        <authorList>
            <person name="de Groot N.N."/>
        </authorList>
    </citation>
    <scope>NUCLEOTIDE SEQUENCE [LARGE SCALE GENOMIC DNA]</scope>
    <source>
        <strain evidence="14 15">DSM 21019</strain>
    </source>
</reference>
<evidence type="ECO:0000256" key="3">
    <source>
        <dbReference type="ARBA" id="ARBA00012071"/>
    </source>
</evidence>
<comment type="function">
    <text evidence="1 13">Transfers the gamma-phosphate of ATP to the 4'-position of a tetraacyldisaccharide 1-phosphate intermediate (termed DS-1-P) to form tetraacyldisaccharide 1,4'-bis-phosphate (lipid IVA).</text>
</comment>
<dbReference type="InterPro" id="IPR003758">
    <property type="entry name" value="LpxK"/>
</dbReference>
<dbReference type="Pfam" id="PF02606">
    <property type="entry name" value="LpxK"/>
    <property type="match status" value="1"/>
</dbReference>
<dbReference type="PANTHER" id="PTHR42724:SF1">
    <property type="entry name" value="TETRAACYLDISACCHARIDE 4'-KINASE, MITOCHONDRIAL-RELATED"/>
    <property type="match status" value="1"/>
</dbReference>
<sequence length="332" mass="37721">MSSLRKWLFPFAPLYGVIVWLRNKCYDWGLFAQAEFEVPVLCIGNLSVGGTGKTPMTEWLLDYFAGKKKVAVLSRGYGRKTQGFRWVRPEDTALDVGDEPLQIARKFPGITVAVDGNRRRGIAQLISKHTPDLILLDDAFQHRRVLPKISLLLTTWDSPYSEQGYLPFGDLRDHKSQVRRADAVVVTKCPELPDLKTAQQYRKRLGLAQAMPLAFATLSYGQITDNQGNLVKLEVLKDKDLTLVTGIARPEPLLNHLREIDLDFTHRRFGDHHVFTDKEINEIRTAGNVLTTAKDATRLGRYLDAYYVIPVAHDFGKDYRNVLEEVLKGLWT</sequence>
<evidence type="ECO:0000256" key="8">
    <source>
        <dbReference type="ARBA" id="ARBA00022741"/>
    </source>
</evidence>
<feature type="binding site" evidence="13">
    <location>
        <begin position="47"/>
        <end position="54"/>
    </location>
    <ligand>
        <name>ATP</name>
        <dbReference type="ChEBI" id="CHEBI:30616"/>
    </ligand>
</feature>
<keyword evidence="9 13" id="KW-0418">Kinase</keyword>
<evidence type="ECO:0000313" key="15">
    <source>
        <dbReference type="Proteomes" id="UP000199534"/>
    </source>
</evidence>
<evidence type="ECO:0000256" key="2">
    <source>
        <dbReference type="ARBA" id="ARBA00004870"/>
    </source>
</evidence>
<evidence type="ECO:0000256" key="5">
    <source>
        <dbReference type="ARBA" id="ARBA00022516"/>
    </source>
</evidence>
<dbReference type="RefSeq" id="WP_177218239.1">
    <property type="nucleotide sequence ID" value="NZ_FOYQ01000001.1"/>
</dbReference>
<evidence type="ECO:0000256" key="10">
    <source>
        <dbReference type="ARBA" id="ARBA00022840"/>
    </source>
</evidence>
<dbReference type="GO" id="GO:0005524">
    <property type="term" value="F:ATP binding"/>
    <property type="evidence" value="ECO:0007669"/>
    <property type="project" value="UniProtKB-UniRule"/>
</dbReference>
<keyword evidence="10 13" id="KW-0067">ATP-binding</keyword>
<dbReference type="AlphaFoldDB" id="A0A1I6FPL1"/>
<evidence type="ECO:0000256" key="9">
    <source>
        <dbReference type="ARBA" id="ARBA00022777"/>
    </source>
</evidence>
<evidence type="ECO:0000256" key="1">
    <source>
        <dbReference type="ARBA" id="ARBA00002274"/>
    </source>
</evidence>
<comment type="similarity">
    <text evidence="13">Belongs to the LpxK family.</text>
</comment>
<dbReference type="SUPFAM" id="SSF52540">
    <property type="entry name" value="P-loop containing nucleoside triphosphate hydrolases"/>
    <property type="match status" value="1"/>
</dbReference>
<dbReference type="NCBIfam" id="TIGR00682">
    <property type="entry name" value="lpxK"/>
    <property type="match status" value="1"/>
</dbReference>
<evidence type="ECO:0000256" key="4">
    <source>
        <dbReference type="ARBA" id="ARBA00016436"/>
    </source>
</evidence>
<dbReference type="GO" id="GO:0009029">
    <property type="term" value="F:lipid-A 4'-kinase activity"/>
    <property type="evidence" value="ECO:0007669"/>
    <property type="project" value="UniProtKB-UniRule"/>
</dbReference>
<evidence type="ECO:0000256" key="6">
    <source>
        <dbReference type="ARBA" id="ARBA00022556"/>
    </source>
</evidence>
<keyword evidence="7 13" id="KW-0808">Transferase</keyword>
<evidence type="ECO:0000313" key="14">
    <source>
        <dbReference type="EMBL" id="SFR31879.1"/>
    </source>
</evidence>
<organism evidence="14 15">
    <name type="scientific">Robiginitalea myxolifaciens</name>
    <dbReference type="NCBI Taxonomy" id="400055"/>
    <lineage>
        <taxon>Bacteria</taxon>
        <taxon>Pseudomonadati</taxon>
        <taxon>Bacteroidota</taxon>
        <taxon>Flavobacteriia</taxon>
        <taxon>Flavobacteriales</taxon>
        <taxon>Flavobacteriaceae</taxon>
        <taxon>Robiginitalea</taxon>
    </lineage>
</organism>
<keyword evidence="15" id="KW-1185">Reference proteome</keyword>
<comment type="catalytic activity">
    <reaction evidence="13">
        <text>a lipid A disaccharide + ATP = a lipid IVA + ADP + H(+)</text>
        <dbReference type="Rhea" id="RHEA:67840"/>
        <dbReference type="ChEBI" id="CHEBI:15378"/>
        <dbReference type="ChEBI" id="CHEBI:30616"/>
        <dbReference type="ChEBI" id="CHEBI:176343"/>
        <dbReference type="ChEBI" id="CHEBI:176425"/>
        <dbReference type="ChEBI" id="CHEBI:456216"/>
        <dbReference type="EC" id="2.7.1.130"/>
    </reaction>
</comment>
<dbReference type="GO" id="GO:0009245">
    <property type="term" value="P:lipid A biosynthetic process"/>
    <property type="evidence" value="ECO:0007669"/>
    <property type="project" value="UniProtKB-UniRule"/>
</dbReference>
<comment type="pathway">
    <text evidence="2 13">Glycolipid biosynthesis; lipid IV(A) biosynthesis; lipid IV(A) from (3R)-3-hydroxytetradecanoyl-[acyl-carrier-protein] and UDP-N-acetyl-alpha-D-glucosamine: step 6/6.</text>
</comment>
<keyword evidence="6 13" id="KW-0441">Lipid A biosynthesis</keyword>
<dbReference type="Proteomes" id="UP000199534">
    <property type="component" value="Unassembled WGS sequence"/>
</dbReference>
<keyword evidence="5 13" id="KW-0444">Lipid biosynthesis</keyword>
<dbReference type="EC" id="2.7.1.130" evidence="3 13"/>
<protein>
    <recommendedName>
        <fullName evidence="4 13">Tetraacyldisaccharide 4'-kinase</fullName>
        <ecNumber evidence="3 13">2.7.1.130</ecNumber>
    </recommendedName>
    <alternativeName>
        <fullName evidence="12 13">Lipid A 4'-kinase</fullName>
    </alternativeName>
</protein>
<evidence type="ECO:0000256" key="7">
    <source>
        <dbReference type="ARBA" id="ARBA00022679"/>
    </source>
</evidence>
<dbReference type="GO" id="GO:0009244">
    <property type="term" value="P:lipopolysaccharide core region biosynthetic process"/>
    <property type="evidence" value="ECO:0007669"/>
    <property type="project" value="TreeGrafter"/>
</dbReference>
<accession>A0A1I6FPL1</accession>
<dbReference type="EMBL" id="FOYQ01000001">
    <property type="protein sequence ID" value="SFR31879.1"/>
    <property type="molecule type" value="Genomic_DNA"/>
</dbReference>
<keyword evidence="11 13" id="KW-0443">Lipid metabolism</keyword>
<evidence type="ECO:0000256" key="11">
    <source>
        <dbReference type="ARBA" id="ARBA00023098"/>
    </source>
</evidence>